<dbReference type="KEGG" id="vg:23679479"/>
<dbReference type="EMBL" id="KP027201">
    <property type="protein sequence ID" value="AJA43365.1"/>
    <property type="molecule type" value="Genomic_DNA"/>
</dbReference>
<gene>
    <name evidence="1" type="primary">64</name>
    <name evidence="1" type="ORF">PBI_SBASH_64</name>
</gene>
<dbReference type="RefSeq" id="YP_009124718.1">
    <property type="nucleotide sequence ID" value="NC_026589.1"/>
</dbReference>
<evidence type="ECO:0000313" key="1">
    <source>
        <dbReference type="EMBL" id="AJA43365.1"/>
    </source>
</evidence>
<proteinExistence type="predicted"/>
<accession>A0A0A7RVQ2</accession>
<sequence length="137" mass="14892">MMASPTLTEDQRWLLYVAARHVMPIALMDPDYGITSLKQSHAGGCWPPGRPLVPAWLNSYQVTQSGIAGGEAPGLTRVTVTWGQLKRFARDLPVELRAVLMEAHKADRNNVDDAMLIVLGLADTEPAGQLELFGATP</sequence>
<dbReference type="OrthoDB" id="39244at10239"/>
<protein>
    <submittedName>
        <fullName evidence="1">Uncharacterized protein</fullName>
    </submittedName>
</protein>
<dbReference type="GeneID" id="23679479"/>
<name>A0A0A7RVQ2_9CAUD</name>
<dbReference type="Proteomes" id="UP000031075">
    <property type="component" value="Segment"/>
</dbReference>
<reference evidence="1 2" key="1">
    <citation type="submission" date="2014-10" db="EMBL/GenBank/DDBJ databases">
        <authorList>
            <person name="Msani S."/>
            <person name="Brouckaert M.-A."/>
            <person name="Jacobs C."/>
            <person name="Mafu P."/>
            <person name="Moti D."/>
            <person name="Naeem M."/>
            <person name="Ntuli T."/>
            <person name="Mngomezulu K."/>
            <person name="Larsen M.H."/>
            <person name="Rubin E.J."/>
            <person name="Russell D.A."/>
            <person name="Guerrero C.A."/>
            <person name="Bowman C.A."/>
            <person name="Jacobs-Sera D."/>
            <person name="Hendrix R.W."/>
            <person name="Hatfull G.F."/>
        </authorList>
    </citation>
    <scope>NUCLEOTIDE SEQUENCE [LARGE SCALE GENOMIC DNA]</scope>
</reference>
<evidence type="ECO:0000313" key="2">
    <source>
        <dbReference type="Proteomes" id="UP000031075"/>
    </source>
</evidence>
<organism evidence="1 2">
    <name type="scientific">Mycobacterium phage Sbash</name>
    <dbReference type="NCBI Taxonomy" id="1567475"/>
    <lineage>
        <taxon>Viruses</taxon>
        <taxon>Duplodnaviria</taxon>
        <taxon>Heunggongvirae</taxon>
        <taxon>Uroviricota</taxon>
        <taxon>Caudoviricetes</taxon>
        <taxon>Chenonavirus</taxon>
        <taxon>Chenonavirus sbash</taxon>
    </lineage>
</organism>
<keyword evidence="2" id="KW-1185">Reference proteome</keyword>